<protein>
    <recommendedName>
        <fullName evidence="3">IS110 family transposase</fullName>
    </recommendedName>
</protein>
<sequence length="58" mass="6185">MKRHVGIDVAQKECALCIVDNASAILFEGTCMTDPDEIAAEVDDVEKIVHESGPLSVA</sequence>
<reference evidence="2" key="2">
    <citation type="submission" date="2024-01" db="EMBL/GenBank/DDBJ databases">
        <title>Roseobacter fucihabitans sp. nov., isolated from the brown alga Fucus spiralis.</title>
        <authorList>
            <person name="Hahnke S."/>
            <person name="Berger M."/>
            <person name="Schlingloff A."/>
            <person name="Athale I."/>
            <person name="Neumann-Schaal M."/>
            <person name="Adenaya A."/>
            <person name="Poehlein A."/>
            <person name="Daniel R."/>
            <person name="Pertersen J."/>
            <person name="Brinkhoff T."/>
        </authorList>
    </citation>
    <scope>NUCLEOTIDE SEQUENCE [LARGE SCALE GENOMIC DNA]</scope>
    <source>
        <strain evidence="2">B14</strain>
    </source>
</reference>
<evidence type="ECO:0000313" key="2">
    <source>
        <dbReference type="Proteomes" id="UP001318682"/>
    </source>
</evidence>
<proteinExistence type="predicted"/>
<gene>
    <name evidence="1" type="ORF">ROLI_044960</name>
</gene>
<name>A0ABZ2BZ77_9RHOB</name>
<dbReference type="Proteomes" id="UP001318682">
    <property type="component" value="Chromosome"/>
</dbReference>
<reference evidence="1 2" key="1">
    <citation type="submission" date="2015-07" db="EMBL/GenBank/DDBJ databases">
        <authorList>
            <person name="Voget S."/>
            <person name="Dogs M."/>
            <person name="Brinkhoff T.H."/>
            <person name="Daniel R."/>
        </authorList>
    </citation>
    <scope>NUCLEOTIDE SEQUENCE [LARGE SCALE GENOMIC DNA]</scope>
    <source>
        <strain evidence="1 2">B14</strain>
    </source>
</reference>
<organism evidence="1 2">
    <name type="scientific">Roseobacter fucihabitans</name>
    <dbReference type="NCBI Taxonomy" id="1537242"/>
    <lineage>
        <taxon>Bacteria</taxon>
        <taxon>Pseudomonadati</taxon>
        <taxon>Pseudomonadota</taxon>
        <taxon>Alphaproteobacteria</taxon>
        <taxon>Rhodobacterales</taxon>
        <taxon>Roseobacteraceae</taxon>
        <taxon>Roseobacter</taxon>
    </lineage>
</organism>
<dbReference type="RefSeq" id="WP_187431705.1">
    <property type="nucleotide sequence ID" value="NZ_CP143423.1"/>
</dbReference>
<evidence type="ECO:0000313" key="1">
    <source>
        <dbReference type="EMBL" id="WVX51395.1"/>
    </source>
</evidence>
<evidence type="ECO:0008006" key="3">
    <source>
        <dbReference type="Google" id="ProtNLM"/>
    </source>
</evidence>
<accession>A0ABZ2BZ77</accession>
<keyword evidence="2" id="KW-1185">Reference proteome</keyword>
<dbReference type="EMBL" id="CP143423">
    <property type="protein sequence ID" value="WVX51395.1"/>
    <property type="molecule type" value="Genomic_DNA"/>
</dbReference>